<accession>A0A2W0H6A3</accession>
<dbReference type="SMART" id="SM00418">
    <property type="entry name" value="HTH_ARSR"/>
    <property type="match status" value="1"/>
</dbReference>
<dbReference type="GO" id="GO:0003677">
    <property type="term" value="F:DNA binding"/>
    <property type="evidence" value="ECO:0007669"/>
    <property type="project" value="UniProtKB-KW"/>
</dbReference>
<dbReference type="Gene3D" id="1.10.10.10">
    <property type="entry name" value="Winged helix-like DNA-binding domain superfamily/Winged helix DNA-binding domain"/>
    <property type="match status" value="1"/>
</dbReference>
<feature type="domain" description="HTH arsR-type" evidence="4">
    <location>
        <begin position="15"/>
        <end position="110"/>
    </location>
</feature>
<name>A0A2W0H6A3_9BACI</name>
<dbReference type="InterPro" id="IPR036390">
    <property type="entry name" value="WH_DNA-bd_sf"/>
</dbReference>
<dbReference type="EMBL" id="PDOF01000001">
    <property type="protein sequence ID" value="PYZ97394.1"/>
    <property type="molecule type" value="Genomic_DNA"/>
</dbReference>
<dbReference type="PANTHER" id="PTHR33154:SF18">
    <property type="entry name" value="ARSENICAL RESISTANCE OPERON REPRESSOR"/>
    <property type="match status" value="1"/>
</dbReference>
<dbReference type="CDD" id="cd00090">
    <property type="entry name" value="HTH_ARSR"/>
    <property type="match status" value="1"/>
</dbReference>
<dbReference type="OrthoDB" id="9798835at2"/>
<evidence type="ECO:0000256" key="1">
    <source>
        <dbReference type="ARBA" id="ARBA00023015"/>
    </source>
</evidence>
<evidence type="ECO:0000313" key="6">
    <source>
        <dbReference type="Proteomes" id="UP000248066"/>
    </source>
</evidence>
<keyword evidence="3" id="KW-0804">Transcription</keyword>
<dbReference type="InterPro" id="IPR001845">
    <property type="entry name" value="HTH_ArsR_DNA-bd_dom"/>
</dbReference>
<protein>
    <submittedName>
        <fullName evidence="5">Transcriptional regulator</fullName>
    </submittedName>
</protein>
<evidence type="ECO:0000256" key="2">
    <source>
        <dbReference type="ARBA" id="ARBA00023125"/>
    </source>
</evidence>
<dbReference type="PRINTS" id="PR00778">
    <property type="entry name" value="HTHARSR"/>
</dbReference>
<evidence type="ECO:0000259" key="4">
    <source>
        <dbReference type="PROSITE" id="PS50987"/>
    </source>
</evidence>
<evidence type="ECO:0000313" key="5">
    <source>
        <dbReference type="EMBL" id="PYZ97394.1"/>
    </source>
</evidence>
<reference evidence="5 6" key="1">
    <citation type="submission" date="2017-10" db="EMBL/GenBank/DDBJ databases">
        <title>Bacillus sp. nov., a halophilic bacterium isolated from a Yangshapao Lake.</title>
        <authorList>
            <person name="Wang H."/>
        </authorList>
    </citation>
    <scope>NUCLEOTIDE SEQUENCE [LARGE SCALE GENOMIC DNA]</scope>
    <source>
        <strain evidence="5 6">YSP-3</strain>
    </source>
</reference>
<dbReference type="AlphaFoldDB" id="A0A2W0H6A3"/>
<dbReference type="SUPFAM" id="SSF46785">
    <property type="entry name" value="Winged helix' DNA-binding domain"/>
    <property type="match status" value="1"/>
</dbReference>
<keyword evidence="2" id="KW-0238">DNA-binding</keyword>
<evidence type="ECO:0000256" key="3">
    <source>
        <dbReference type="ARBA" id="ARBA00023163"/>
    </source>
</evidence>
<dbReference type="Proteomes" id="UP000248066">
    <property type="component" value="Unassembled WGS sequence"/>
</dbReference>
<dbReference type="NCBIfam" id="NF033788">
    <property type="entry name" value="HTH_metalloreg"/>
    <property type="match status" value="1"/>
</dbReference>
<organism evidence="5 6">
    <name type="scientific">Alteribacter lacisalsi</name>
    <dbReference type="NCBI Taxonomy" id="2045244"/>
    <lineage>
        <taxon>Bacteria</taxon>
        <taxon>Bacillati</taxon>
        <taxon>Bacillota</taxon>
        <taxon>Bacilli</taxon>
        <taxon>Bacillales</taxon>
        <taxon>Bacillaceae</taxon>
        <taxon>Alteribacter</taxon>
    </lineage>
</organism>
<proteinExistence type="predicted"/>
<dbReference type="PROSITE" id="PS50987">
    <property type="entry name" value="HTH_ARSR_2"/>
    <property type="match status" value="1"/>
</dbReference>
<sequence>MRTNLQKREAVCVDSKKEPFEEAALLFKLIGDKTRLKMLAILYRDECCVCELVDIFQMSQPSVSQHLKKLKLAGVVSERRSGQWIYYRINDEYPAYSQLVSIIEKLPDMQPVLAELMASGKRVCCD</sequence>
<dbReference type="InterPro" id="IPR051081">
    <property type="entry name" value="HTH_MetalResp_TranReg"/>
</dbReference>
<dbReference type="GO" id="GO:0003700">
    <property type="term" value="F:DNA-binding transcription factor activity"/>
    <property type="evidence" value="ECO:0007669"/>
    <property type="project" value="InterPro"/>
</dbReference>
<gene>
    <name evidence="5" type="ORF">CR205_01980</name>
</gene>
<keyword evidence="6" id="KW-1185">Reference proteome</keyword>
<keyword evidence="1" id="KW-0805">Transcription regulation</keyword>
<dbReference type="InterPro" id="IPR011991">
    <property type="entry name" value="ArsR-like_HTH"/>
</dbReference>
<dbReference type="Pfam" id="PF01022">
    <property type="entry name" value="HTH_5"/>
    <property type="match status" value="1"/>
</dbReference>
<comment type="caution">
    <text evidence="5">The sequence shown here is derived from an EMBL/GenBank/DDBJ whole genome shotgun (WGS) entry which is preliminary data.</text>
</comment>
<dbReference type="InterPro" id="IPR036388">
    <property type="entry name" value="WH-like_DNA-bd_sf"/>
</dbReference>
<dbReference type="PANTHER" id="PTHR33154">
    <property type="entry name" value="TRANSCRIPTIONAL REGULATOR, ARSR FAMILY"/>
    <property type="match status" value="1"/>
</dbReference>